<accession>A0A1I5GYV0</accession>
<evidence type="ECO:0008006" key="7">
    <source>
        <dbReference type="Google" id="ProtNLM"/>
    </source>
</evidence>
<keyword evidence="3" id="KW-0998">Cell outer membrane</keyword>
<dbReference type="Proteomes" id="UP000199564">
    <property type="component" value="Unassembled WGS sequence"/>
</dbReference>
<dbReference type="RefSeq" id="WP_091654048.1">
    <property type="nucleotide sequence ID" value="NZ_FOVW01000006.1"/>
</dbReference>
<gene>
    <name evidence="5" type="ORF">SAMN04488519_106166</name>
</gene>
<name>A0A1I5GYV0_9BACT</name>
<evidence type="ECO:0000313" key="5">
    <source>
        <dbReference type="EMBL" id="SFO41127.1"/>
    </source>
</evidence>
<keyword evidence="2" id="KW-0472">Membrane</keyword>
<evidence type="ECO:0000256" key="4">
    <source>
        <dbReference type="SAM" id="SignalP"/>
    </source>
</evidence>
<keyword evidence="4" id="KW-0732">Signal</keyword>
<protein>
    <recommendedName>
        <fullName evidence="7">TonB dependent receptor</fullName>
    </recommendedName>
</protein>
<dbReference type="AlphaFoldDB" id="A0A1I5GYV0"/>
<comment type="subcellular location">
    <subcellularLocation>
        <location evidence="1">Cell outer membrane</location>
    </subcellularLocation>
</comment>
<dbReference type="Gene3D" id="2.40.170.20">
    <property type="entry name" value="TonB-dependent receptor, beta-barrel domain"/>
    <property type="match status" value="1"/>
</dbReference>
<organism evidence="5 6">
    <name type="scientific">Algoriphagus ornithinivorans</name>
    <dbReference type="NCBI Taxonomy" id="226506"/>
    <lineage>
        <taxon>Bacteria</taxon>
        <taxon>Pseudomonadati</taxon>
        <taxon>Bacteroidota</taxon>
        <taxon>Cytophagia</taxon>
        <taxon>Cytophagales</taxon>
        <taxon>Cyclobacteriaceae</taxon>
        <taxon>Algoriphagus</taxon>
    </lineage>
</organism>
<evidence type="ECO:0000313" key="6">
    <source>
        <dbReference type="Proteomes" id="UP000199564"/>
    </source>
</evidence>
<dbReference type="GO" id="GO:0009279">
    <property type="term" value="C:cell outer membrane"/>
    <property type="evidence" value="ECO:0007669"/>
    <property type="project" value="UniProtKB-SubCell"/>
</dbReference>
<feature type="signal peptide" evidence="4">
    <location>
        <begin position="1"/>
        <end position="18"/>
    </location>
</feature>
<proteinExistence type="predicted"/>
<evidence type="ECO:0000256" key="1">
    <source>
        <dbReference type="ARBA" id="ARBA00004442"/>
    </source>
</evidence>
<keyword evidence="6" id="KW-1185">Reference proteome</keyword>
<evidence type="ECO:0000256" key="3">
    <source>
        <dbReference type="ARBA" id="ARBA00023237"/>
    </source>
</evidence>
<sequence>MKKLCIPFCLALVFGAGAEVKAQIQSRGEVQDQEFVIRKDRVLTLPTQPRIFEKLPVLPQPKGLSDFNYQVNFYELNLPPVKLEAEPVQKNYRQERIDLFPGFLKAGYGNFASPLLEARFMATEVYDWNYAIDLRHQSFGKGPVLAEESKESHSTLGGSASYFMDQVEIFGGLRWAQDSYSFYGVDSAFYNNPNLEFTGFDGNVLNTIKIEAGIRDIEKTGPVSYEGKINFRNFKDSYFVNENEFGLNAKGKFRPSDDWTGNLGFEYFFTNTEDELYQGNRTYFAIRPQVAYQYEAFNFSAGLNIISENDRIPGKSSDFRIFPNLKASYQFAEEFGFFGEFSGDVQRNTYYSFVMENPFLGPSEQLLNTVNNYKLAGGIEGQFQGNFHYKAGIDISRFNQYHFFVNSGADTSRFEIVYDDKVSVFNINAELGLKLSSIYSLNSRLDIFQYDLNQQQEAWHRPTWQLGINNQVTPFKQLLIQANVNVMGGLKGRGYLSPSDAAAMIPYPVVKLKTIADLQLKADFKITEKIGVFAEGNNLLNAQNTRWLNYPVRGVQLIGGAWLKF</sequence>
<dbReference type="EMBL" id="FOVW01000006">
    <property type="protein sequence ID" value="SFO41127.1"/>
    <property type="molecule type" value="Genomic_DNA"/>
</dbReference>
<evidence type="ECO:0000256" key="2">
    <source>
        <dbReference type="ARBA" id="ARBA00023136"/>
    </source>
</evidence>
<dbReference type="STRING" id="226506.SAMN04488519_106166"/>
<dbReference type="InterPro" id="IPR036942">
    <property type="entry name" value="Beta-barrel_TonB_sf"/>
</dbReference>
<dbReference type="SUPFAM" id="SSF56935">
    <property type="entry name" value="Porins"/>
    <property type="match status" value="1"/>
</dbReference>
<feature type="chain" id="PRO_5011716731" description="TonB dependent receptor" evidence="4">
    <location>
        <begin position="19"/>
        <end position="565"/>
    </location>
</feature>
<reference evidence="6" key="1">
    <citation type="submission" date="2016-10" db="EMBL/GenBank/DDBJ databases">
        <authorList>
            <person name="Varghese N."/>
            <person name="Submissions S."/>
        </authorList>
    </citation>
    <scope>NUCLEOTIDE SEQUENCE [LARGE SCALE GENOMIC DNA]</scope>
    <source>
        <strain evidence="6">DSM 15282</strain>
    </source>
</reference>